<reference evidence="6 7" key="1">
    <citation type="submission" date="2019-03" db="EMBL/GenBank/DDBJ databases">
        <title>Genomic Encyclopedia of Type Strains, Phase IV (KMG-IV): sequencing the most valuable type-strain genomes for metagenomic binning, comparative biology and taxonomic classification.</title>
        <authorList>
            <person name="Goeker M."/>
        </authorList>
    </citation>
    <scope>NUCLEOTIDE SEQUENCE [LARGE SCALE GENOMIC DNA]</scope>
    <source>
        <strain evidence="6 7">DSM 46770</strain>
    </source>
</reference>
<feature type="active site" evidence="3">
    <location>
        <position position="245"/>
    </location>
</feature>
<dbReference type="InterPro" id="IPR015590">
    <property type="entry name" value="Aldehyde_DH_dom"/>
</dbReference>
<evidence type="ECO:0000313" key="7">
    <source>
        <dbReference type="Proteomes" id="UP000295281"/>
    </source>
</evidence>
<dbReference type="InterPro" id="IPR029510">
    <property type="entry name" value="Ald_DH_CS_GLU"/>
</dbReference>
<evidence type="ECO:0000256" key="4">
    <source>
        <dbReference type="RuleBase" id="RU003345"/>
    </source>
</evidence>
<evidence type="ECO:0000259" key="5">
    <source>
        <dbReference type="Pfam" id="PF00171"/>
    </source>
</evidence>
<dbReference type="Gene3D" id="3.40.605.10">
    <property type="entry name" value="Aldehyde Dehydrogenase, Chain A, domain 1"/>
    <property type="match status" value="1"/>
</dbReference>
<dbReference type="CDD" id="cd07138">
    <property type="entry name" value="ALDH_CddD_SSP0762"/>
    <property type="match status" value="1"/>
</dbReference>
<dbReference type="InterPro" id="IPR016161">
    <property type="entry name" value="Ald_DH/histidinol_DH"/>
</dbReference>
<evidence type="ECO:0000313" key="6">
    <source>
        <dbReference type="EMBL" id="TDQ45737.1"/>
    </source>
</evidence>
<dbReference type="FunFam" id="3.40.309.10:FF:000009">
    <property type="entry name" value="Aldehyde dehydrogenase A"/>
    <property type="match status" value="1"/>
</dbReference>
<organism evidence="6 7">
    <name type="scientific">Actinorugispora endophytica</name>
    <dbReference type="NCBI Taxonomy" id="1605990"/>
    <lineage>
        <taxon>Bacteria</taxon>
        <taxon>Bacillati</taxon>
        <taxon>Actinomycetota</taxon>
        <taxon>Actinomycetes</taxon>
        <taxon>Streptosporangiales</taxon>
        <taxon>Nocardiopsidaceae</taxon>
        <taxon>Actinorugispora</taxon>
    </lineage>
</organism>
<name>A0A4V3D6Y0_9ACTN</name>
<accession>A0A4V3D6Y0</accession>
<dbReference type="SUPFAM" id="SSF53720">
    <property type="entry name" value="ALDH-like"/>
    <property type="match status" value="1"/>
</dbReference>
<dbReference type="EMBL" id="SNYN01000029">
    <property type="protein sequence ID" value="TDQ45737.1"/>
    <property type="molecule type" value="Genomic_DNA"/>
</dbReference>
<dbReference type="Proteomes" id="UP000295281">
    <property type="component" value="Unassembled WGS sequence"/>
</dbReference>
<dbReference type="Pfam" id="PF00171">
    <property type="entry name" value="Aldedh"/>
    <property type="match status" value="1"/>
</dbReference>
<dbReference type="AlphaFoldDB" id="A0A4V3D6Y0"/>
<proteinExistence type="inferred from homology"/>
<dbReference type="Gene3D" id="3.40.309.10">
    <property type="entry name" value="Aldehyde Dehydrogenase, Chain A, domain 2"/>
    <property type="match status" value="1"/>
</dbReference>
<dbReference type="PANTHER" id="PTHR42804:SF1">
    <property type="entry name" value="ALDEHYDE DEHYDROGENASE-RELATED"/>
    <property type="match status" value="1"/>
</dbReference>
<dbReference type="RefSeq" id="WP_133743386.1">
    <property type="nucleotide sequence ID" value="NZ_SNYN01000029.1"/>
</dbReference>
<dbReference type="FunFam" id="3.40.605.10:FF:000007">
    <property type="entry name" value="NAD/NADP-dependent betaine aldehyde dehydrogenase"/>
    <property type="match status" value="1"/>
</dbReference>
<protein>
    <submittedName>
        <fullName evidence="6">Betaine-aldehyde dehydrogenase</fullName>
    </submittedName>
</protein>
<dbReference type="PANTHER" id="PTHR42804">
    <property type="entry name" value="ALDEHYDE DEHYDROGENASE"/>
    <property type="match status" value="1"/>
</dbReference>
<comment type="caution">
    <text evidence="6">The sequence shown here is derived from an EMBL/GenBank/DDBJ whole genome shotgun (WGS) entry which is preliminary data.</text>
</comment>
<keyword evidence="7" id="KW-1185">Reference proteome</keyword>
<evidence type="ECO:0000256" key="1">
    <source>
        <dbReference type="ARBA" id="ARBA00009986"/>
    </source>
</evidence>
<evidence type="ECO:0000256" key="3">
    <source>
        <dbReference type="PROSITE-ProRule" id="PRU10007"/>
    </source>
</evidence>
<dbReference type="InterPro" id="IPR016162">
    <property type="entry name" value="Ald_DH_N"/>
</dbReference>
<dbReference type="PROSITE" id="PS00687">
    <property type="entry name" value="ALDEHYDE_DEHYDR_GLU"/>
    <property type="match status" value="1"/>
</dbReference>
<dbReference type="InterPro" id="IPR016163">
    <property type="entry name" value="Ald_DH_C"/>
</dbReference>
<feature type="domain" description="Aldehyde dehydrogenase" evidence="5">
    <location>
        <begin position="17"/>
        <end position="469"/>
    </location>
</feature>
<evidence type="ECO:0000256" key="2">
    <source>
        <dbReference type="ARBA" id="ARBA00023002"/>
    </source>
</evidence>
<keyword evidence="2 4" id="KW-0560">Oxidoreductase</keyword>
<comment type="similarity">
    <text evidence="1 4">Belongs to the aldehyde dehydrogenase family.</text>
</comment>
<gene>
    <name evidence="6" type="ORF">EV190_12920</name>
</gene>
<sequence length="472" mass="49292">MVNTDRLYIGGQWVVPLSTERIAVENPYTEETVARVPACGAADVDRAVRAAREAFPAWSAVTPADRAAHLKALQRELAVRSEEMAALITAEMGSPRRLAERVQVGLPLMVLGETAAIVEEFAWSERIGNSLVVREPVGVVGAITPWNYPLHQTVAKLAPALAAGCAFVLKPSEVAPLSAFLLAEVVDSVGFPPGVFNIVTGTGPDAGEPLVGHPLVDMVSFTGSTRAGTRVSELAAGTVKKVALELGGKSAGIILDDADLAASVKAVVANCMLNSGQTCTALTRMLVPRARYDEAVALAAEAAARAPMGDPADPGTRVGPLASAPARVRVLGYLAQARREGAVFATGGPDARVPEQGHFVAPTVLAGVDPSSAVAREEIFGPVLTVLGYDDEDDAVRIANDSDYGLSGGVWSGDTDRALAVARRLRTGQVSVNNGQFNPAAPFGGYRRSGTGRELGRFGLEEFCEVKAVQLP</sequence>
<dbReference type="GO" id="GO:0016620">
    <property type="term" value="F:oxidoreductase activity, acting on the aldehyde or oxo group of donors, NAD or NADP as acceptor"/>
    <property type="evidence" value="ECO:0007669"/>
    <property type="project" value="InterPro"/>
</dbReference>
<dbReference type="OrthoDB" id="3802174at2"/>